<dbReference type="AlphaFoldDB" id="A0A0D6L8E4"/>
<reference evidence="2 3" key="1">
    <citation type="submission" date="2013-05" db="EMBL/GenBank/DDBJ databases">
        <title>Draft genome of the parasitic nematode Anyclostoma ceylanicum.</title>
        <authorList>
            <person name="Mitreva M."/>
        </authorList>
    </citation>
    <scope>NUCLEOTIDE SEQUENCE [LARGE SCALE GENOMIC DNA]</scope>
</reference>
<dbReference type="InterPro" id="IPR002109">
    <property type="entry name" value="Glutaredoxin"/>
</dbReference>
<dbReference type="EMBL" id="KE125555">
    <property type="protein sequence ID" value="EPB67869.1"/>
    <property type="molecule type" value="Genomic_DNA"/>
</dbReference>
<dbReference type="GO" id="GO:0005737">
    <property type="term" value="C:cytoplasm"/>
    <property type="evidence" value="ECO:0007669"/>
    <property type="project" value="TreeGrafter"/>
</dbReference>
<dbReference type="InterPro" id="IPR014025">
    <property type="entry name" value="Glutaredoxin_subgr"/>
</dbReference>
<dbReference type="PANTHER" id="PTHR45694">
    <property type="entry name" value="GLUTAREDOXIN 2"/>
    <property type="match status" value="1"/>
</dbReference>
<dbReference type="PRINTS" id="PR00160">
    <property type="entry name" value="GLUTAREDOXIN"/>
</dbReference>
<dbReference type="Pfam" id="PF00462">
    <property type="entry name" value="Glutaredoxin"/>
    <property type="match status" value="1"/>
</dbReference>
<evidence type="ECO:0000313" key="3">
    <source>
        <dbReference type="Proteomes" id="UP000054495"/>
    </source>
</evidence>
<accession>A0A0D6L8E4</accession>
<dbReference type="PROSITE" id="PS00194">
    <property type="entry name" value="THIOREDOXIN_1"/>
    <property type="match status" value="1"/>
</dbReference>
<dbReference type="GO" id="GO:0015038">
    <property type="term" value="F:glutathione disulfide oxidoreductase activity"/>
    <property type="evidence" value="ECO:0007669"/>
    <property type="project" value="TreeGrafter"/>
</dbReference>
<protein>
    <submittedName>
        <fullName evidence="2">Glutaredoxin</fullName>
    </submittedName>
</protein>
<dbReference type="PROSITE" id="PS51354">
    <property type="entry name" value="GLUTAREDOXIN_2"/>
    <property type="match status" value="1"/>
</dbReference>
<dbReference type="PANTHER" id="PTHR45694:SF18">
    <property type="entry name" value="GLUTAREDOXIN-1-RELATED"/>
    <property type="match status" value="1"/>
</dbReference>
<evidence type="ECO:0000313" key="2">
    <source>
        <dbReference type="EMBL" id="EPB67869.1"/>
    </source>
</evidence>
<organism evidence="2 3">
    <name type="scientific">Ancylostoma ceylanicum</name>
    <dbReference type="NCBI Taxonomy" id="53326"/>
    <lineage>
        <taxon>Eukaryota</taxon>
        <taxon>Metazoa</taxon>
        <taxon>Ecdysozoa</taxon>
        <taxon>Nematoda</taxon>
        <taxon>Chromadorea</taxon>
        <taxon>Rhabditida</taxon>
        <taxon>Rhabditina</taxon>
        <taxon>Rhabditomorpha</taxon>
        <taxon>Strongyloidea</taxon>
        <taxon>Ancylostomatidae</taxon>
        <taxon>Ancylostomatinae</taxon>
        <taxon>Ancylostoma</taxon>
    </lineage>
</organism>
<dbReference type="Gene3D" id="3.40.30.10">
    <property type="entry name" value="Glutaredoxin"/>
    <property type="match status" value="1"/>
</dbReference>
<dbReference type="GO" id="GO:0034599">
    <property type="term" value="P:cellular response to oxidative stress"/>
    <property type="evidence" value="ECO:0007669"/>
    <property type="project" value="TreeGrafter"/>
</dbReference>
<feature type="domain" description="Glutaredoxin" evidence="1">
    <location>
        <begin position="54"/>
        <end position="121"/>
    </location>
</feature>
<dbReference type="InterPro" id="IPR036249">
    <property type="entry name" value="Thioredoxin-like_sf"/>
</dbReference>
<proteinExistence type="predicted"/>
<keyword evidence="3" id="KW-1185">Reference proteome</keyword>
<dbReference type="InterPro" id="IPR017937">
    <property type="entry name" value="Thioredoxin_CS"/>
</dbReference>
<dbReference type="SUPFAM" id="SSF52833">
    <property type="entry name" value="Thioredoxin-like"/>
    <property type="match status" value="1"/>
</dbReference>
<name>A0A0D6L8E4_9BILA</name>
<evidence type="ECO:0000259" key="1">
    <source>
        <dbReference type="Pfam" id="PF00462"/>
    </source>
</evidence>
<dbReference type="Proteomes" id="UP000054495">
    <property type="component" value="Unassembled WGS sequence"/>
</dbReference>
<gene>
    <name evidence="2" type="ORF">ANCCEY_13034</name>
</gene>
<sequence length="148" mass="16655">MAFAIVSLSGQASHIKFVDHRFHLGRAVGYQYDIVCETESPGEIIDEYVASKPIVLFSRTNCPPCKKLKAALKTFKLTEKDFLDIDLVKRRDLPVRAIHAEFGTRYGSVYTPKLFIGGRFVGGKETLKMFRNGELAKLIKKALASKHH</sequence>